<evidence type="ECO:0000313" key="3">
    <source>
        <dbReference type="Proteomes" id="UP000521525"/>
    </source>
</evidence>
<gene>
    <name evidence="2" type="primary">Po23</name>
    <name evidence="2" type="ORF">AGEPHO_R16104</name>
</gene>
<comment type="caution">
    <text evidence="2">The sequence shown here is derived from an EMBL/GenBank/DDBJ whole genome shotgun (WGS) entry which is preliminary data.</text>
</comment>
<dbReference type="InterPro" id="IPR000477">
    <property type="entry name" value="RT_dom"/>
</dbReference>
<sequence length="120" mass="13926">INWSQQAWLHEGKVLLVKTCLIPFYDKVTHQADQENLLVIFLDLSKAFDTVSHRILLDKMSSPHLDKYIMHCVSNWLTGQAQRFRENGMTSDWLPVTSGALQGSILHPMLFNIINYLDWK</sequence>
<feature type="non-terminal residue" evidence="2">
    <location>
        <position position="120"/>
    </location>
</feature>
<dbReference type="AlphaFoldDB" id="A0A7K7JHY5"/>
<feature type="domain" description="Reverse transcriptase" evidence="1">
    <location>
        <begin position="30"/>
        <end position="114"/>
    </location>
</feature>
<name>A0A7K7JHY5_AGEPH</name>
<feature type="non-terminal residue" evidence="2">
    <location>
        <position position="1"/>
    </location>
</feature>
<evidence type="ECO:0000259" key="1">
    <source>
        <dbReference type="Pfam" id="PF00078"/>
    </source>
</evidence>
<organism evidence="2 3">
    <name type="scientific">Agelaius phoeniceus</name>
    <name type="common">Red-winged blackbird</name>
    <name type="synonym">Oriolus phoeniceus</name>
    <dbReference type="NCBI Taxonomy" id="39638"/>
    <lineage>
        <taxon>Eukaryota</taxon>
        <taxon>Metazoa</taxon>
        <taxon>Chordata</taxon>
        <taxon>Craniata</taxon>
        <taxon>Vertebrata</taxon>
        <taxon>Euteleostomi</taxon>
        <taxon>Archelosauria</taxon>
        <taxon>Archosauria</taxon>
        <taxon>Dinosauria</taxon>
        <taxon>Saurischia</taxon>
        <taxon>Theropoda</taxon>
        <taxon>Coelurosauria</taxon>
        <taxon>Aves</taxon>
        <taxon>Neognathae</taxon>
        <taxon>Neoaves</taxon>
        <taxon>Telluraves</taxon>
        <taxon>Australaves</taxon>
        <taxon>Passeriformes</taxon>
        <taxon>Passeroidea</taxon>
        <taxon>Icteridae</taxon>
        <taxon>Agelaius</taxon>
    </lineage>
</organism>
<evidence type="ECO:0000313" key="2">
    <source>
        <dbReference type="EMBL" id="NWZ05837.1"/>
    </source>
</evidence>
<dbReference type="PANTHER" id="PTHR33332">
    <property type="entry name" value="REVERSE TRANSCRIPTASE DOMAIN-CONTAINING PROTEIN"/>
    <property type="match status" value="1"/>
</dbReference>
<accession>A0A7K7JHY5</accession>
<dbReference type="EMBL" id="VZSP01000343">
    <property type="protein sequence ID" value="NWZ05837.1"/>
    <property type="molecule type" value="Genomic_DNA"/>
</dbReference>
<reference evidence="2 3" key="1">
    <citation type="submission" date="2019-09" db="EMBL/GenBank/DDBJ databases">
        <title>Bird 10,000 Genomes (B10K) Project - Family phase.</title>
        <authorList>
            <person name="Zhang G."/>
        </authorList>
    </citation>
    <scope>NUCLEOTIDE SEQUENCE [LARGE SCALE GENOMIC DNA]</scope>
    <source>
        <strain evidence="2">OUT-0050</strain>
        <tissue evidence="2">Muscle</tissue>
    </source>
</reference>
<proteinExistence type="predicted"/>
<dbReference type="Pfam" id="PF00078">
    <property type="entry name" value="RVT_1"/>
    <property type="match status" value="1"/>
</dbReference>
<dbReference type="Proteomes" id="UP000521525">
    <property type="component" value="Unassembled WGS sequence"/>
</dbReference>
<keyword evidence="3" id="KW-1185">Reference proteome</keyword>
<protein>
    <submittedName>
        <fullName evidence="2">PO23 protein</fullName>
    </submittedName>
</protein>